<dbReference type="PROSITE" id="PS50181">
    <property type="entry name" value="FBOX"/>
    <property type="match status" value="1"/>
</dbReference>
<dbReference type="PANTHER" id="PTHR31672:SF13">
    <property type="entry name" value="F-BOX PROTEIN CPR30-LIKE"/>
    <property type="match status" value="1"/>
</dbReference>
<keyword evidence="3" id="KW-1185">Reference proteome</keyword>
<dbReference type="InterPro" id="IPR017451">
    <property type="entry name" value="F-box-assoc_interact_dom"/>
</dbReference>
<dbReference type="InterPro" id="IPR036047">
    <property type="entry name" value="F-box-like_dom_sf"/>
</dbReference>
<dbReference type="EMBL" id="JBGMDY010000006">
    <property type="protein sequence ID" value="KAL2329774.1"/>
    <property type="molecule type" value="Genomic_DNA"/>
</dbReference>
<organism evidence="2 3">
    <name type="scientific">Flemingia macrophylla</name>
    <dbReference type="NCBI Taxonomy" id="520843"/>
    <lineage>
        <taxon>Eukaryota</taxon>
        <taxon>Viridiplantae</taxon>
        <taxon>Streptophyta</taxon>
        <taxon>Embryophyta</taxon>
        <taxon>Tracheophyta</taxon>
        <taxon>Spermatophyta</taxon>
        <taxon>Magnoliopsida</taxon>
        <taxon>eudicotyledons</taxon>
        <taxon>Gunneridae</taxon>
        <taxon>Pentapetalae</taxon>
        <taxon>rosids</taxon>
        <taxon>fabids</taxon>
        <taxon>Fabales</taxon>
        <taxon>Fabaceae</taxon>
        <taxon>Papilionoideae</taxon>
        <taxon>50 kb inversion clade</taxon>
        <taxon>NPAAA clade</taxon>
        <taxon>indigoferoid/millettioid clade</taxon>
        <taxon>Phaseoleae</taxon>
        <taxon>Flemingia</taxon>
    </lineage>
</organism>
<dbReference type="InterPro" id="IPR050796">
    <property type="entry name" value="SCF_F-box_component"/>
</dbReference>
<comment type="caution">
    <text evidence="2">The sequence shown here is derived from an EMBL/GenBank/DDBJ whole genome shotgun (WGS) entry which is preliminary data.</text>
</comment>
<sequence length="437" mass="49346">MKKNPNLTLPLELIGEILLRLPVRSVVRFKLVCKSWLSLISEPQFGLSHYDLAAAPSHRLFLISNDSYAESLDFRSSPLGAHSSVVRLPLPPTSPPFRDEHRHRDHHDKHEIVGSCRGLIVLYFERSCDLIIWNPSIGVYELLPKFDYGITRLYLFGFGYDTASDDYLLVLIGLFNEYRSDEDSDDGDASEESACRVDYQVISFKSDSSDTGDVFVRYVILSDRFRCGVLFNVALHWLVFSKEKRVPVILVFDLIKRGFSEIPLFGCITMEKYEVNSFRVMGGCLSVCCSLRDSAVDEIWVMKEYKEESSWTKFVVIPSNGFSPICFAEDGGIIGSNVDGRLEKLNDKGEVLDHFVYGEGQWLYSADLQCAVYRESLVSLSSVVPETREYGHGETSEEDDSGETFVYRESLLSVSGIIPLTGEYDLGETSEDDCESC</sequence>
<evidence type="ECO:0000313" key="3">
    <source>
        <dbReference type="Proteomes" id="UP001603857"/>
    </source>
</evidence>
<dbReference type="AlphaFoldDB" id="A0ABD1M1W0"/>
<reference evidence="2 3" key="1">
    <citation type="submission" date="2024-08" db="EMBL/GenBank/DDBJ databases">
        <title>Insights into the chromosomal genome structure of Flemingia macrophylla.</title>
        <authorList>
            <person name="Ding Y."/>
            <person name="Zhao Y."/>
            <person name="Bi W."/>
            <person name="Wu M."/>
            <person name="Zhao G."/>
            <person name="Gong Y."/>
            <person name="Li W."/>
            <person name="Zhang P."/>
        </authorList>
    </citation>
    <scope>NUCLEOTIDE SEQUENCE [LARGE SCALE GENOMIC DNA]</scope>
    <source>
        <strain evidence="2">DYQJB</strain>
        <tissue evidence="2">Leaf</tissue>
    </source>
</reference>
<dbReference type="SMART" id="SM00256">
    <property type="entry name" value="FBOX"/>
    <property type="match status" value="1"/>
</dbReference>
<dbReference type="CDD" id="cd22157">
    <property type="entry name" value="F-box_AtFBW1-like"/>
    <property type="match status" value="1"/>
</dbReference>
<evidence type="ECO:0000313" key="2">
    <source>
        <dbReference type="EMBL" id="KAL2329774.1"/>
    </source>
</evidence>
<gene>
    <name evidence="2" type="ORF">Fmac_017355</name>
</gene>
<dbReference type="SUPFAM" id="SSF81383">
    <property type="entry name" value="F-box domain"/>
    <property type="match status" value="1"/>
</dbReference>
<protein>
    <recommendedName>
        <fullName evidence="1">F-box domain-containing protein</fullName>
    </recommendedName>
</protein>
<dbReference type="Gene3D" id="1.20.1280.50">
    <property type="match status" value="1"/>
</dbReference>
<dbReference type="Pfam" id="PF00646">
    <property type="entry name" value="F-box"/>
    <property type="match status" value="1"/>
</dbReference>
<dbReference type="NCBIfam" id="TIGR01640">
    <property type="entry name" value="F_box_assoc_1"/>
    <property type="match status" value="1"/>
</dbReference>
<dbReference type="InterPro" id="IPR001810">
    <property type="entry name" value="F-box_dom"/>
</dbReference>
<dbReference type="PANTHER" id="PTHR31672">
    <property type="entry name" value="BNACNNG10540D PROTEIN"/>
    <property type="match status" value="1"/>
</dbReference>
<dbReference type="Pfam" id="PF07734">
    <property type="entry name" value="FBA_1"/>
    <property type="match status" value="1"/>
</dbReference>
<evidence type="ECO:0000259" key="1">
    <source>
        <dbReference type="PROSITE" id="PS50181"/>
    </source>
</evidence>
<proteinExistence type="predicted"/>
<feature type="domain" description="F-box" evidence="1">
    <location>
        <begin position="3"/>
        <end position="53"/>
    </location>
</feature>
<name>A0ABD1M1W0_9FABA</name>
<accession>A0ABD1M1W0</accession>
<dbReference type="InterPro" id="IPR006527">
    <property type="entry name" value="F-box-assoc_dom_typ1"/>
</dbReference>
<dbReference type="Proteomes" id="UP001603857">
    <property type="component" value="Unassembled WGS sequence"/>
</dbReference>